<keyword evidence="8" id="KW-1185">Reference proteome</keyword>
<dbReference type="PANTHER" id="PTHR31144:SF1">
    <property type="entry name" value="UPF0602 PROTEIN C4ORF47"/>
    <property type="match status" value="1"/>
</dbReference>
<keyword evidence="2" id="KW-0963">Cytoplasm</keyword>
<comment type="similarity">
    <text evidence="4">Belongs to the CFAP96 family.</text>
</comment>
<feature type="compositionally biased region" description="Basic and acidic residues" evidence="6">
    <location>
        <begin position="258"/>
        <end position="267"/>
    </location>
</feature>
<dbReference type="Proteomes" id="UP000829720">
    <property type="component" value="Unassembled WGS sequence"/>
</dbReference>
<evidence type="ECO:0000256" key="6">
    <source>
        <dbReference type="SAM" id="MobiDB-lite"/>
    </source>
</evidence>
<evidence type="ECO:0000256" key="4">
    <source>
        <dbReference type="ARBA" id="ARBA00035656"/>
    </source>
</evidence>
<dbReference type="EMBL" id="JAERUA010000023">
    <property type="protein sequence ID" value="KAI1883539.1"/>
    <property type="molecule type" value="Genomic_DNA"/>
</dbReference>
<gene>
    <name evidence="7" type="ORF">AGOR_G00232630</name>
</gene>
<sequence length="351" mass="38914">MREHSFTAPLTSANDNVGIQGNTLYTNPASVLSATRCLTIMPPEGKTDMDRVGLFKEMGYITIGDKYTPNINRPFNESAHKSKQMISSGLKKKSGLQAGYFDTQFKRIFEREAFTDPVKLRRQYRLQQAKKNIGKAFLPSNGEKKPSGIGGYYGTLSGPIQAMSALQVPKKPYKSPGKNILTNPSKKGSGYGYPNVTLSKTDPYSIDPYDRAREMMKKELVSHRTKMKGGAFRLNLHPKDCFDGNPYKLDKPLPPVKKTEEKKDHVVPFKPSSPSKKLGGMKAGTFDLYPAHSADPYMSRRSKSVTANKEGKIFHPSPGPKSMPVKSILHMNVKKVVNSANVTAMPSVMVY</sequence>
<dbReference type="GO" id="GO:0005813">
    <property type="term" value="C:centrosome"/>
    <property type="evidence" value="ECO:0007669"/>
    <property type="project" value="UniProtKB-SubCell"/>
</dbReference>
<dbReference type="Pfam" id="PF15239">
    <property type="entry name" value="CFAP96-like"/>
    <property type="match status" value="1"/>
</dbReference>
<dbReference type="PANTHER" id="PTHR31144">
    <property type="entry name" value="UPF0602 PROTEIN C4ORF47"/>
    <property type="match status" value="1"/>
</dbReference>
<evidence type="ECO:0000256" key="3">
    <source>
        <dbReference type="ARBA" id="ARBA00023212"/>
    </source>
</evidence>
<comment type="subcellular location">
    <subcellularLocation>
        <location evidence="1">Cytoplasm</location>
        <location evidence="1">Cytoskeleton</location>
        <location evidence="1">Microtubule organizing center</location>
        <location evidence="1">Centrosome</location>
    </subcellularLocation>
</comment>
<keyword evidence="3" id="KW-0206">Cytoskeleton</keyword>
<comment type="caution">
    <text evidence="7">The sequence shown here is derived from an EMBL/GenBank/DDBJ whole genome shotgun (WGS) entry which is preliminary data.</text>
</comment>
<evidence type="ECO:0000256" key="1">
    <source>
        <dbReference type="ARBA" id="ARBA00004300"/>
    </source>
</evidence>
<evidence type="ECO:0000313" key="7">
    <source>
        <dbReference type="EMBL" id="KAI1883539.1"/>
    </source>
</evidence>
<proteinExistence type="inferred from homology"/>
<evidence type="ECO:0000256" key="5">
    <source>
        <dbReference type="ARBA" id="ARBA00035693"/>
    </source>
</evidence>
<evidence type="ECO:0000313" key="8">
    <source>
        <dbReference type="Proteomes" id="UP000829720"/>
    </source>
</evidence>
<feature type="region of interest" description="Disordered" evidence="6">
    <location>
        <begin position="258"/>
        <end position="281"/>
    </location>
</feature>
<reference evidence="7" key="1">
    <citation type="submission" date="2021-01" db="EMBL/GenBank/DDBJ databases">
        <authorList>
            <person name="Zahm M."/>
            <person name="Roques C."/>
            <person name="Cabau C."/>
            <person name="Klopp C."/>
            <person name="Donnadieu C."/>
            <person name="Jouanno E."/>
            <person name="Lampietro C."/>
            <person name="Louis A."/>
            <person name="Herpin A."/>
            <person name="Echchiki A."/>
            <person name="Berthelot C."/>
            <person name="Parey E."/>
            <person name="Roest-Crollius H."/>
            <person name="Braasch I."/>
            <person name="Postlethwait J."/>
            <person name="Bobe J."/>
            <person name="Montfort J."/>
            <person name="Bouchez O."/>
            <person name="Begum T."/>
            <person name="Mejri S."/>
            <person name="Adams A."/>
            <person name="Chen W.-J."/>
            <person name="Guiguen Y."/>
        </authorList>
    </citation>
    <scope>NUCLEOTIDE SEQUENCE</scope>
    <source>
        <tissue evidence="7">Blood</tissue>
    </source>
</reference>
<dbReference type="InterPro" id="IPR029358">
    <property type="entry name" value="CFAP96"/>
</dbReference>
<name>A0A8T3CEU2_9TELE</name>
<feature type="region of interest" description="Disordered" evidence="6">
    <location>
        <begin position="171"/>
        <end position="194"/>
    </location>
</feature>
<dbReference type="OrthoDB" id="283553at2759"/>
<dbReference type="AlphaFoldDB" id="A0A8T3CEU2"/>
<dbReference type="GO" id="GO:0005881">
    <property type="term" value="C:cytoplasmic microtubule"/>
    <property type="evidence" value="ECO:0007669"/>
    <property type="project" value="TreeGrafter"/>
</dbReference>
<protein>
    <recommendedName>
        <fullName evidence="5">Cilia-and flagella-associated protein 96</fullName>
    </recommendedName>
</protein>
<evidence type="ECO:0000256" key="2">
    <source>
        <dbReference type="ARBA" id="ARBA00022490"/>
    </source>
</evidence>
<organism evidence="7 8">
    <name type="scientific">Albula goreensis</name>
    <dbReference type="NCBI Taxonomy" id="1534307"/>
    <lineage>
        <taxon>Eukaryota</taxon>
        <taxon>Metazoa</taxon>
        <taxon>Chordata</taxon>
        <taxon>Craniata</taxon>
        <taxon>Vertebrata</taxon>
        <taxon>Euteleostomi</taxon>
        <taxon>Actinopterygii</taxon>
        <taxon>Neopterygii</taxon>
        <taxon>Teleostei</taxon>
        <taxon>Albuliformes</taxon>
        <taxon>Albulidae</taxon>
        <taxon>Albula</taxon>
    </lineage>
</organism>
<accession>A0A8T3CEU2</accession>